<reference evidence="1 2" key="1">
    <citation type="submission" date="2019-06" db="EMBL/GenBank/DDBJ databases">
        <title>Genomic Encyclopedia of Type Strains, Phase IV (KMG-V): Genome sequencing to study the core and pangenomes of soil and plant-associated prokaryotes.</title>
        <authorList>
            <person name="Whitman W."/>
        </authorList>
    </citation>
    <scope>NUCLEOTIDE SEQUENCE [LARGE SCALE GENOMIC DNA]</scope>
    <source>
        <strain evidence="1 2">BR 11622</strain>
    </source>
</reference>
<name>A0A560HIK1_9PROT</name>
<gene>
    <name evidence="1" type="ORF">FBZ90_101166</name>
</gene>
<proteinExistence type="predicted"/>
<dbReference type="Proteomes" id="UP000315751">
    <property type="component" value="Unassembled WGS sequence"/>
</dbReference>
<keyword evidence="2" id="KW-1185">Reference proteome</keyword>
<evidence type="ECO:0000313" key="2">
    <source>
        <dbReference type="Proteomes" id="UP000315751"/>
    </source>
</evidence>
<comment type="caution">
    <text evidence="1">The sequence shown here is derived from an EMBL/GenBank/DDBJ whole genome shotgun (WGS) entry which is preliminary data.</text>
</comment>
<organism evidence="1 2">
    <name type="scientific">Nitrospirillum amazonense</name>
    <dbReference type="NCBI Taxonomy" id="28077"/>
    <lineage>
        <taxon>Bacteria</taxon>
        <taxon>Pseudomonadati</taxon>
        <taxon>Pseudomonadota</taxon>
        <taxon>Alphaproteobacteria</taxon>
        <taxon>Rhodospirillales</taxon>
        <taxon>Azospirillaceae</taxon>
        <taxon>Nitrospirillum</taxon>
    </lineage>
</organism>
<sequence>MSDAVPIMTTDCCGRSWEFVRSVRVNGLDGLSLFFGKPADRIGRRGRLSVIPTTALIDYVDEHRDHLQEAGLPLSLPILRRLAEVATEREQFRAAAPVRRRVQRQPLSDSSRRRRGWWREPEVAALMLQEEMPQRHIAIRLGISPAEVSLYRRALLREGGATVVPRKLHVR</sequence>
<protein>
    <submittedName>
        <fullName evidence="1">Uncharacterized protein</fullName>
    </submittedName>
</protein>
<dbReference type="AlphaFoldDB" id="A0A560HIK1"/>
<dbReference type="EMBL" id="VITR01000001">
    <property type="protein sequence ID" value="TWB45831.1"/>
    <property type="molecule type" value="Genomic_DNA"/>
</dbReference>
<accession>A0A560HIK1</accession>
<evidence type="ECO:0000313" key="1">
    <source>
        <dbReference type="EMBL" id="TWB45831.1"/>
    </source>
</evidence>
<dbReference type="RefSeq" id="WP_145729073.1">
    <property type="nucleotide sequence ID" value="NZ_VITR01000001.1"/>
</dbReference>